<accession>A0ACC2W1I0</accession>
<gene>
    <name evidence="1" type="ORF">QFC19_003629</name>
</gene>
<evidence type="ECO:0000313" key="2">
    <source>
        <dbReference type="Proteomes" id="UP001241377"/>
    </source>
</evidence>
<reference evidence="1" key="1">
    <citation type="submission" date="2023-04" db="EMBL/GenBank/DDBJ databases">
        <title>Draft Genome sequencing of Naganishia species isolated from polar environments using Oxford Nanopore Technology.</title>
        <authorList>
            <person name="Leo P."/>
            <person name="Venkateswaran K."/>
        </authorList>
    </citation>
    <scope>NUCLEOTIDE SEQUENCE</scope>
    <source>
        <strain evidence="1">MNA-CCFEE 5261</strain>
    </source>
</reference>
<comment type="caution">
    <text evidence="1">The sequence shown here is derived from an EMBL/GenBank/DDBJ whole genome shotgun (WGS) entry which is preliminary data.</text>
</comment>
<evidence type="ECO:0000313" key="1">
    <source>
        <dbReference type="EMBL" id="KAJ9105169.1"/>
    </source>
</evidence>
<protein>
    <submittedName>
        <fullName evidence="1">Uncharacterized protein</fullName>
    </submittedName>
</protein>
<sequence length="360" mass="38568">MSRHRFIKNIDLDEEMASDSGEEEGMTEEDAAALKLSFSLAKPLLADLQPPIPDDSIRESLWHYYFDVDKAVNYLRKERQKGILAPLKPVGERKEPVQTAGCMSGPPISAVQRLIESRKAAQSRTPENASPALPSASTSTTSSPEPKGKPLSKLAQLAAQRKAAATAKQIELPQRLTVDSTISSDSKTPAPSASQAKPVSKLAQRIAAAKAAKASAEAKTVEPTAPSPPLFDATFNSTNNVPRTAAHPDSMKVDSVHDVSPLFTFPSQLERNLPDGGSKKPFNLAFSSCGATPSTFFTLLTAPPKSTELIPGDLESEARKKKKQRTIQGSDPFEALDPDEVVMKAREGTRLSGGVAGSRK</sequence>
<organism evidence="1 2">
    <name type="scientific">Naganishia cerealis</name>
    <dbReference type="NCBI Taxonomy" id="610337"/>
    <lineage>
        <taxon>Eukaryota</taxon>
        <taxon>Fungi</taxon>
        <taxon>Dikarya</taxon>
        <taxon>Basidiomycota</taxon>
        <taxon>Agaricomycotina</taxon>
        <taxon>Tremellomycetes</taxon>
        <taxon>Filobasidiales</taxon>
        <taxon>Filobasidiaceae</taxon>
        <taxon>Naganishia</taxon>
    </lineage>
</organism>
<keyword evidence="2" id="KW-1185">Reference proteome</keyword>
<dbReference type="Proteomes" id="UP001241377">
    <property type="component" value="Unassembled WGS sequence"/>
</dbReference>
<dbReference type="EMBL" id="JASBWR010000035">
    <property type="protein sequence ID" value="KAJ9105169.1"/>
    <property type="molecule type" value="Genomic_DNA"/>
</dbReference>
<name>A0ACC2W1I0_9TREE</name>
<proteinExistence type="predicted"/>